<dbReference type="InterPro" id="IPR002583">
    <property type="entry name" value="Ribosomal_bS20"/>
</dbReference>
<dbReference type="Proteomes" id="UP000245974">
    <property type="component" value="Unassembled WGS sequence"/>
</dbReference>
<evidence type="ECO:0000313" key="10">
    <source>
        <dbReference type="EMBL" id="SPL72477.1"/>
    </source>
</evidence>
<dbReference type="NCBIfam" id="TIGR00029">
    <property type="entry name" value="S20"/>
    <property type="match status" value="1"/>
</dbReference>
<keyword evidence="5 8" id="KW-0689">Ribosomal protein</keyword>
<dbReference type="AlphaFoldDB" id="A0A2U3N454"/>
<dbReference type="HAMAP" id="MF_00500">
    <property type="entry name" value="Ribosomal_bS20"/>
    <property type="match status" value="1"/>
</dbReference>
<comment type="function">
    <text evidence="1 8">Binds directly to 16S ribosomal RNA.</text>
</comment>
<comment type="similarity">
    <text evidence="2 8">Belongs to the bacterial ribosomal protein bS20 family.</text>
</comment>
<keyword evidence="4 8" id="KW-0694">RNA-binding</keyword>
<protein>
    <recommendedName>
        <fullName evidence="7 8">Small ribosomal subunit protein bS20</fullName>
    </recommendedName>
</protein>
<keyword evidence="11" id="KW-1185">Reference proteome</keyword>
<dbReference type="Pfam" id="PF01649">
    <property type="entry name" value="Ribosomal_S20p"/>
    <property type="match status" value="1"/>
</dbReference>
<evidence type="ECO:0000256" key="6">
    <source>
        <dbReference type="ARBA" id="ARBA00023274"/>
    </source>
</evidence>
<name>A0A2U3N454_9GAMM</name>
<evidence type="ECO:0000256" key="1">
    <source>
        <dbReference type="ARBA" id="ARBA00003134"/>
    </source>
</evidence>
<dbReference type="GO" id="GO:0005829">
    <property type="term" value="C:cytosol"/>
    <property type="evidence" value="ECO:0007669"/>
    <property type="project" value="TreeGrafter"/>
</dbReference>
<organism evidence="10 11">
    <name type="scientific">Acinetobacter stercoris</name>
    <dbReference type="NCBI Taxonomy" id="2126983"/>
    <lineage>
        <taxon>Bacteria</taxon>
        <taxon>Pseudomonadati</taxon>
        <taxon>Pseudomonadota</taxon>
        <taxon>Gammaproteobacteria</taxon>
        <taxon>Moraxellales</taxon>
        <taxon>Moraxellaceae</taxon>
        <taxon>Acinetobacter</taxon>
    </lineage>
</organism>
<dbReference type="FunFam" id="1.20.58.110:FF:000001">
    <property type="entry name" value="30S ribosomal protein S20"/>
    <property type="match status" value="1"/>
</dbReference>
<feature type="region of interest" description="Disordered" evidence="9">
    <location>
        <begin position="1"/>
        <end position="22"/>
    </location>
</feature>
<reference evidence="11" key="1">
    <citation type="submission" date="2018-03" db="EMBL/GenBank/DDBJ databases">
        <authorList>
            <person name="Blom J."/>
        </authorList>
    </citation>
    <scope>NUCLEOTIDE SEQUENCE [LARGE SCALE GENOMIC DNA]</scope>
    <source>
        <strain evidence="11">KPC-SM-21</strain>
    </source>
</reference>
<sequence>MANSAQAKKRARQNVKARKHNASLRSMVRTYIKRTVAAIAAGDYTVATEAYKKAVPVIDRMADKGIIHKNKAARHKSRLNAQVKALAAN</sequence>
<evidence type="ECO:0000256" key="5">
    <source>
        <dbReference type="ARBA" id="ARBA00022980"/>
    </source>
</evidence>
<dbReference type="InParanoid" id="A0A2U3N454"/>
<dbReference type="PANTHER" id="PTHR33398">
    <property type="entry name" value="30S RIBOSOMAL PROTEIN S20"/>
    <property type="match status" value="1"/>
</dbReference>
<keyword evidence="6 8" id="KW-0687">Ribonucleoprotein</keyword>
<evidence type="ECO:0000313" key="11">
    <source>
        <dbReference type="Proteomes" id="UP000245974"/>
    </source>
</evidence>
<dbReference type="FunCoup" id="A0A2U3N454">
    <property type="interactions" value="573"/>
</dbReference>
<dbReference type="PANTHER" id="PTHR33398:SF1">
    <property type="entry name" value="SMALL RIBOSOMAL SUBUNIT PROTEIN BS20C"/>
    <property type="match status" value="1"/>
</dbReference>
<gene>
    <name evidence="8 10" type="primary">rpsT</name>
    <name evidence="10" type="ORF">KPC_3655</name>
</gene>
<dbReference type="Gene3D" id="1.20.58.110">
    <property type="entry name" value="Ribosomal protein S20"/>
    <property type="match status" value="1"/>
</dbReference>
<evidence type="ECO:0000256" key="2">
    <source>
        <dbReference type="ARBA" id="ARBA00007634"/>
    </source>
</evidence>
<dbReference type="GO" id="GO:0070181">
    <property type="term" value="F:small ribosomal subunit rRNA binding"/>
    <property type="evidence" value="ECO:0007669"/>
    <property type="project" value="TreeGrafter"/>
</dbReference>
<evidence type="ECO:0000256" key="7">
    <source>
        <dbReference type="ARBA" id="ARBA00035136"/>
    </source>
</evidence>
<evidence type="ECO:0000256" key="8">
    <source>
        <dbReference type="HAMAP-Rule" id="MF_00500"/>
    </source>
</evidence>
<accession>A0A2U3N454</accession>
<dbReference type="OrthoDB" id="9807974at2"/>
<dbReference type="InterPro" id="IPR036510">
    <property type="entry name" value="Ribosomal_bS20_sf"/>
</dbReference>
<dbReference type="SUPFAM" id="SSF46992">
    <property type="entry name" value="Ribosomal protein S20"/>
    <property type="match status" value="1"/>
</dbReference>
<dbReference type="EMBL" id="OOGT01000311">
    <property type="protein sequence ID" value="SPL72477.1"/>
    <property type="molecule type" value="Genomic_DNA"/>
</dbReference>
<keyword evidence="3 8" id="KW-0699">rRNA-binding</keyword>
<proteinExistence type="inferred from homology"/>
<dbReference type="RefSeq" id="WP_121975865.1">
    <property type="nucleotide sequence ID" value="NZ_OOGT01000311.1"/>
</dbReference>
<dbReference type="GO" id="GO:0006412">
    <property type="term" value="P:translation"/>
    <property type="evidence" value="ECO:0007669"/>
    <property type="project" value="UniProtKB-UniRule"/>
</dbReference>
<evidence type="ECO:0000256" key="9">
    <source>
        <dbReference type="SAM" id="MobiDB-lite"/>
    </source>
</evidence>
<dbReference type="GO" id="GO:0003735">
    <property type="term" value="F:structural constituent of ribosome"/>
    <property type="evidence" value="ECO:0007669"/>
    <property type="project" value="InterPro"/>
</dbReference>
<evidence type="ECO:0000256" key="3">
    <source>
        <dbReference type="ARBA" id="ARBA00022730"/>
    </source>
</evidence>
<dbReference type="GO" id="GO:0015935">
    <property type="term" value="C:small ribosomal subunit"/>
    <property type="evidence" value="ECO:0007669"/>
    <property type="project" value="TreeGrafter"/>
</dbReference>
<evidence type="ECO:0000256" key="4">
    <source>
        <dbReference type="ARBA" id="ARBA00022884"/>
    </source>
</evidence>
<feature type="compositionally biased region" description="Basic residues" evidence="9">
    <location>
        <begin position="7"/>
        <end position="22"/>
    </location>
</feature>